<evidence type="ECO:0000256" key="4">
    <source>
        <dbReference type="SAM" id="MobiDB-lite"/>
    </source>
</evidence>
<accession>A0A839S145</accession>
<comment type="caution">
    <text evidence="7">The sequence shown here is derived from an EMBL/GenBank/DDBJ whole genome shotgun (WGS) entry which is preliminary data.</text>
</comment>
<evidence type="ECO:0000313" key="7">
    <source>
        <dbReference type="EMBL" id="MBB3051791.1"/>
    </source>
</evidence>
<dbReference type="PANTHER" id="PTHR46847:SF1">
    <property type="entry name" value="D-ALLOSE-BINDING PERIPLASMIC PROTEIN-RELATED"/>
    <property type="match status" value="1"/>
</dbReference>
<feature type="domain" description="Periplasmic binding protein" evidence="6">
    <location>
        <begin position="58"/>
        <end position="309"/>
    </location>
</feature>
<dbReference type="Gene3D" id="3.40.50.2300">
    <property type="match status" value="2"/>
</dbReference>
<evidence type="ECO:0000256" key="1">
    <source>
        <dbReference type="ARBA" id="ARBA00004196"/>
    </source>
</evidence>
<dbReference type="RefSeq" id="WP_183654589.1">
    <property type="nucleotide sequence ID" value="NZ_JACHWU010000003.1"/>
</dbReference>
<evidence type="ECO:0000256" key="3">
    <source>
        <dbReference type="ARBA" id="ARBA00022729"/>
    </source>
</evidence>
<dbReference type="GO" id="GO:0030246">
    <property type="term" value="F:carbohydrate binding"/>
    <property type="evidence" value="ECO:0007669"/>
    <property type="project" value="UniProtKB-ARBA"/>
</dbReference>
<reference evidence="7 8" key="1">
    <citation type="submission" date="2020-08" db="EMBL/GenBank/DDBJ databases">
        <title>Genomic Encyclopedia of Type Strains, Phase III (KMG-III): the genomes of soil and plant-associated and newly described type strains.</title>
        <authorList>
            <person name="Whitman W."/>
        </authorList>
    </citation>
    <scope>NUCLEOTIDE SEQUENCE [LARGE SCALE GENOMIC DNA]</scope>
    <source>
        <strain evidence="7 8">CECT 8577</strain>
    </source>
</reference>
<feature type="region of interest" description="Disordered" evidence="4">
    <location>
        <begin position="30"/>
        <end position="49"/>
    </location>
</feature>
<dbReference type="Pfam" id="PF13407">
    <property type="entry name" value="Peripla_BP_4"/>
    <property type="match status" value="1"/>
</dbReference>
<keyword evidence="8" id="KW-1185">Reference proteome</keyword>
<dbReference type="InterPro" id="IPR028082">
    <property type="entry name" value="Peripla_BP_I"/>
</dbReference>
<keyword evidence="3 5" id="KW-0732">Signal</keyword>
<sequence>MRRKLIALAALGLLLVVTACDTAARHDMAAEARAQQQGPPPPSEVAESCEVDGDRPKIGIVPINLQALFFNQIVTGAEHIAREAGVATQVVNGDDDSQKQANAIDDLVANDVDAIIVDAVDTDGIRPAIRRADAAGVPVVAVDAVVDDKAVSSQVGTANVEGGRQLGDALLDLSGAEGDVGIVGALNSTVQLQRQKGFSDRVTDGGMAIRHVVDGRNIQEEAQTVAENLLTGNPDLPYAYATGEPALIGLAAAVTSQQRSDEIEVVGWDLSTQAVDGLRAGWVKGVVQQNTFEFGYQSMNAAIDLVCGRDVPADIPVPTQIVTPDNVSEYLYYLERG</sequence>
<gene>
    <name evidence="7" type="ORF">FHS23_002820</name>
</gene>
<comment type="subcellular location">
    <subcellularLocation>
        <location evidence="1">Cell envelope</location>
    </subcellularLocation>
</comment>
<comment type="similarity">
    <text evidence="2">Belongs to the bacterial solute-binding protein 2 family.</text>
</comment>
<name>A0A839S145_9PSEU</name>
<feature type="signal peptide" evidence="5">
    <location>
        <begin position="1"/>
        <end position="19"/>
    </location>
</feature>
<dbReference type="Proteomes" id="UP000550714">
    <property type="component" value="Unassembled WGS sequence"/>
</dbReference>
<dbReference type="SUPFAM" id="SSF53822">
    <property type="entry name" value="Periplasmic binding protein-like I"/>
    <property type="match status" value="1"/>
</dbReference>
<evidence type="ECO:0000313" key="8">
    <source>
        <dbReference type="Proteomes" id="UP000550714"/>
    </source>
</evidence>
<feature type="chain" id="PRO_5039320945" evidence="5">
    <location>
        <begin position="20"/>
        <end position="337"/>
    </location>
</feature>
<dbReference type="PANTHER" id="PTHR46847">
    <property type="entry name" value="D-ALLOSE-BINDING PERIPLASMIC PROTEIN-RELATED"/>
    <property type="match status" value="1"/>
</dbReference>
<evidence type="ECO:0000256" key="5">
    <source>
        <dbReference type="SAM" id="SignalP"/>
    </source>
</evidence>
<organism evidence="7 8">
    <name type="scientific">Prauserella isguenensis</name>
    <dbReference type="NCBI Taxonomy" id="1470180"/>
    <lineage>
        <taxon>Bacteria</taxon>
        <taxon>Bacillati</taxon>
        <taxon>Actinomycetota</taxon>
        <taxon>Actinomycetes</taxon>
        <taxon>Pseudonocardiales</taxon>
        <taxon>Pseudonocardiaceae</taxon>
        <taxon>Prauserella</taxon>
    </lineage>
</organism>
<dbReference type="InterPro" id="IPR025997">
    <property type="entry name" value="SBP_2_dom"/>
</dbReference>
<evidence type="ECO:0000256" key="2">
    <source>
        <dbReference type="ARBA" id="ARBA00007639"/>
    </source>
</evidence>
<dbReference type="PROSITE" id="PS51257">
    <property type="entry name" value="PROKAR_LIPOPROTEIN"/>
    <property type="match status" value="1"/>
</dbReference>
<evidence type="ECO:0000259" key="6">
    <source>
        <dbReference type="Pfam" id="PF13407"/>
    </source>
</evidence>
<proteinExistence type="inferred from homology"/>
<dbReference type="EMBL" id="JACHWU010000003">
    <property type="protein sequence ID" value="MBB3051791.1"/>
    <property type="molecule type" value="Genomic_DNA"/>
</dbReference>
<dbReference type="AlphaFoldDB" id="A0A839S145"/>
<dbReference type="GO" id="GO:0030313">
    <property type="term" value="C:cell envelope"/>
    <property type="evidence" value="ECO:0007669"/>
    <property type="project" value="UniProtKB-SubCell"/>
</dbReference>
<protein>
    <submittedName>
        <fullName evidence="7">Ribose transport system substrate-binding protein</fullName>
    </submittedName>
</protein>